<feature type="domain" description="Response regulatory" evidence="3">
    <location>
        <begin position="14"/>
        <end position="129"/>
    </location>
</feature>
<dbReference type="Pfam" id="PF00072">
    <property type="entry name" value="Response_reg"/>
    <property type="match status" value="1"/>
</dbReference>
<sequence>MKSVVNRGRSNTSRILIVDDSSEILSVTDAILTSAGYETIAYTDGLIALQIMELLPPDLIILDINMPTIDGYEMTRRIRSNSKWDLTPILLFTALDRSQAALGLECGADDLLGKPIAIEELLGKVSLLLHSRYRQQLRAG</sequence>
<dbReference type="InterPro" id="IPR001789">
    <property type="entry name" value="Sig_transdc_resp-reg_receiver"/>
</dbReference>
<dbReference type="PANTHER" id="PTHR44591:SF3">
    <property type="entry name" value="RESPONSE REGULATORY DOMAIN-CONTAINING PROTEIN"/>
    <property type="match status" value="1"/>
</dbReference>
<dbReference type="Proteomes" id="UP000238937">
    <property type="component" value="Unassembled WGS sequence"/>
</dbReference>
<gene>
    <name evidence="4" type="ORF">C7B77_25330</name>
</gene>
<keyword evidence="5" id="KW-1185">Reference proteome</keyword>
<comment type="caution">
    <text evidence="4">The sequence shown here is derived from an EMBL/GenBank/DDBJ whole genome shotgun (WGS) entry which is preliminary data.</text>
</comment>
<dbReference type="GO" id="GO:0000160">
    <property type="term" value="P:phosphorelay signal transduction system"/>
    <property type="evidence" value="ECO:0007669"/>
    <property type="project" value="InterPro"/>
</dbReference>
<keyword evidence="1 2" id="KW-0597">Phosphoprotein</keyword>
<evidence type="ECO:0000313" key="4">
    <source>
        <dbReference type="EMBL" id="PSB45168.1"/>
    </source>
</evidence>
<dbReference type="AlphaFoldDB" id="A0A2T1FJQ2"/>
<dbReference type="PROSITE" id="PS50110">
    <property type="entry name" value="RESPONSE_REGULATORY"/>
    <property type="match status" value="1"/>
</dbReference>
<organism evidence="4 5">
    <name type="scientific">Chamaesiphon polymorphus CCALA 037</name>
    <dbReference type="NCBI Taxonomy" id="2107692"/>
    <lineage>
        <taxon>Bacteria</taxon>
        <taxon>Bacillati</taxon>
        <taxon>Cyanobacteriota</taxon>
        <taxon>Cyanophyceae</taxon>
        <taxon>Gomontiellales</taxon>
        <taxon>Chamaesiphonaceae</taxon>
        <taxon>Chamaesiphon</taxon>
    </lineage>
</organism>
<evidence type="ECO:0000256" key="2">
    <source>
        <dbReference type="PROSITE-ProRule" id="PRU00169"/>
    </source>
</evidence>
<reference evidence="4 5" key="1">
    <citation type="submission" date="2018-03" db="EMBL/GenBank/DDBJ databases">
        <title>The ancient ancestry and fast evolution of plastids.</title>
        <authorList>
            <person name="Moore K.R."/>
            <person name="Magnabosco C."/>
            <person name="Momper L."/>
            <person name="Gold D.A."/>
            <person name="Bosak T."/>
            <person name="Fournier G.P."/>
        </authorList>
    </citation>
    <scope>NUCLEOTIDE SEQUENCE [LARGE SCALE GENOMIC DNA]</scope>
    <source>
        <strain evidence="4 5">CCALA 037</strain>
    </source>
</reference>
<protein>
    <recommendedName>
        <fullName evidence="3">Response regulatory domain-containing protein</fullName>
    </recommendedName>
</protein>
<dbReference type="Gene3D" id="3.40.50.2300">
    <property type="match status" value="1"/>
</dbReference>
<name>A0A2T1FJQ2_9CYAN</name>
<dbReference type="RefSeq" id="WP_106311490.1">
    <property type="nucleotide sequence ID" value="NZ_PVWO01000505.1"/>
</dbReference>
<accession>A0A2T1FJQ2</accession>
<dbReference type="InterPro" id="IPR050595">
    <property type="entry name" value="Bact_response_regulator"/>
</dbReference>
<evidence type="ECO:0000259" key="3">
    <source>
        <dbReference type="PROSITE" id="PS50110"/>
    </source>
</evidence>
<dbReference type="SMART" id="SM00448">
    <property type="entry name" value="REC"/>
    <property type="match status" value="1"/>
</dbReference>
<dbReference type="OrthoDB" id="418136at2"/>
<dbReference type="InterPro" id="IPR011006">
    <property type="entry name" value="CheY-like_superfamily"/>
</dbReference>
<evidence type="ECO:0000313" key="5">
    <source>
        <dbReference type="Proteomes" id="UP000238937"/>
    </source>
</evidence>
<dbReference type="SUPFAM" id="SSF52172">
    <property type="entry name" value="CheY-like"/>
    <property type="match status" value="1"/>
</dbReference>
<dbReference type="EMBL" id="PVWO01000505">
    <property type="protein sequence ID" value="PSB45168.1"/>
    <property type="molecule type" value="Genomic_DNA"/>
</dbReference>
<dbReference type="PANTHER" id="PTHR44591">
    <property type="entry name" value="STRESS RESPONSE REGULATOR PROTEIN 1"/>
    <property type="match status" value="1"/>
</dbReference>
<proteinExistence type="predicted"/>
<feature type="modified residue" description="4-aspartylphosphate" evidence="2">
    <location>
        <position position="63"/>
    </location>
</feature>
<evidence type="ECO:0000256" key="1">
    <source>
        <dbReference type="ARBA" id="ARBA00022553"/>
    </source>
</evidence>